<reference evidence="8 9" key="1">
    <citation type="submission" date="2021-06" db="EMBL/GenBank/DDBJ databases">
        <title>Gemonas diversity in paddy soil.</title>
        <authorList>
            <person name="Liu G."/>
        </authorList>
    </citation>
    <scope>NUCLEOTIDE SEQUENCE [LARGE SCALE GENOMIC DNA]</scope>
    <source>
        <strain evidence="8 9">RG10</strain>
    </source>
</reference>
<protein>
    <submittedName>
        <fullName evidence="8">RDD family protein</fullName>
    </submittedName>
</protein>
<keyword evidence="2" id="KW-1003">Cell membrane</keyword>
<dbReference type="Pfam" id="PF06271">
    <property type="entry name" value="RDD"/>
    <property type="match status" value="1"/>
</dbReference>
<keyword evidence="5 6" id="KW-0472">Membrane</keyword>
<keyword evidence="3 6" id="KW-0812">Transmembrane</keyword>
<dbReference type="RefSeq" id="WP_216801023.1">
    <property type="nucleotide sequence ID" value="NZ_CP076723.1"/>
</dbReference>
<dbReference type="InterPro" id="IPR051791">
    <property type="entry name" value="Pra-immunoreactive"/>
</dbReference>
<proteinExistence type="predicted"/>
<feature type="transmembrane region" description="Helical" evidence="6">
    <location>
        <begin position="95"/>
        <end position="114"/>
    </location>
</feature>
<feature type="domain" description="RDD" evidence="7">
    <location>
        <begin position="9"/>
        <end position="158"/>
    </location>
</feature>
<feature type="transmembrane region" description="Helical" evidence="6">
    <location>
        <begin position="43"/>
        <end position="61"/>
    </location>
</feature>
<sequence>MTKSSQIVVGFWRRFFADFLDAMVLAIPGYGVGYLFRYSFSEMGLRAVWIGVVCSLLYYGLLHTRLGGGQTPGKRLLGIQVLRRDGQYLDFGRSFLRYLVVSFIFYNGLYGSLLNHLPPSAMMAVGSVYILVIIWAFFACFLMIPFHPLKRGLHDLAADSVVVYKDCFDSDELDRLDDPSKARRALAVLSVGSCLFAGACVFGLLKLTSGSEDMAKLTEIQKFVGTEYDVPQVTVNHFNGKATSLAVVLHVPLASFENKAEKERIRQEVFNKTKARFNDLERFGTLKIVMSSGYDIGIASYFIRD</sequence>
<dbReference type="PANTHER" id="PTHR36115">
    <property type="entry name" value="PROLINE-RICH ANTIGEN HOMOLOG-RELATED"/>
    <property type="match status" value="1"/>
</dbReference>
<evidence type="ECO:0000256" key="2">
    <source>
        <dbReference type="ARBA" id="ARBA00022475"/>
    </source>
</evidence>
<name>A0ABX8JAX0_9BACT</name>
<evidence type="ECO:0000259" key="7">
    <source>
        <dbReference type="Pfam" id="PF06271"/>
    </source>
</evidence>
<evidence type="ECO:0000313" key="8">
    <source>
        <dbReference type="EMBL" id="QWV94286.1"/>
    </source>
</evidence>
<evidence type="ECO:0000256" key="4">
    <source>
        <dbReference type="ARBA" id="ARBA00022989"/>
    </source>
</evidence>
<keyword evidence="9" id="KW-1185">Reference proteome</keyword>
<evidence type="ECO:0000256" key="3">
    <source>
        <dbReference type="ARBA" id="ARBA00022692"/>
    </source>
</evidence>
<evidence type="ECO:0000256" key="5">
    <source>
        <dbReference type="ARBA" id="ARBA00023136"/>
    </source>
</evidence>
<organism evidence="8 9">
    <name type="scientific">Geomonas oryzisoli</name>
    <dbReference type="NCBI Taxonomy" id="2847992"/>
    <lineage>
        <taxon>Bacteria</taxon>
        <taxon>Pseudomonadati</taxon>
        <taxon>Thermodesulfobacteriota</taxon>
        <taxon>Desulfuromonadia</taxon>
        <taxon>Geobacterales</taxon>
        <taxon>Geobacteraceae</taxon>
        <taxon>Geomonas</taxon>
    </lineage>
</organism>
<evidence type="ECO:0000313" key="9">
    <source>
        <dbReference type="Proteomes" id="UP000683557"/>
    </source>
</evidence>
<evidence type="ECO:0000256" key="6">
    <source>
        <dbReference type="SAM" id="Phobius"/>
    </source>
</evidence>
<dbReference type="InterPro" id="IPR010432">
    <property type="entry name" value="RDD"/>
</dbReference>
<keyword evidence="4 6" id="KW-1133">Transmembrane helix</keyword>
<gene>
    <name evidence="8" type="ORF">KP004_03620</name>
</gene>
<accession>A0ABX8JAX0</accession>
<dbReference type="PANTHER" id="PTHR36115:SF9">
    <property type="entry name" value="LMO1584 PROTEIN"/>
    <property type="match status" value="1"/>
</dbReference>
<dbReference type="Proteomes" id="UP000683557">
    <property type="component" value="Chromosome"/>
</dbReference>
<comment type="subcellular location">
    <subcellularLocation>
        <location evidence="1">Cell membrane</location>
        <topology evidence="1">Multi-pass membrane protein</topology>
    </subcellularLocation>
</comment>
<evidence type="ECO:0000256" key="1">
    <source>
        <dbReference type="ARBA" id="ARBA00004651"/>
    </source>
</evidence>
<feature type="transmembrane region" description="Helical" evidence="6">
    <location>
        <begin position="121"/>
        <end position="144"/>
    </location>
</feature>
<feature type="transmembrane region" description="Helical" evidence="6">
    <location>
        <begin position="185"/>
        <end position="205"/>
    </location>
</feature>
<feature type="transmembrane region" description="Helical" evidence="6">
    <location>
        <begin position="15"/>
        <end position="36"/>
    </location>
</feature>
<dbReference type="EMBL" id="CP076723">
    <property type="protein sequence ID" value="QWV94286.1"/>
    <property type="molecule type" value="Genomic_DNA"/>
</dbReference>